<keyword evidence="2 5" id="KW-0812">Transmembrane</keyword>
<protein>
    <submittedName>
        <fullName evidence="7">Major facilitator transporter</fullName>
    </submittedName>
</protein>
<evidence type="ECO:0000256" key="4">
    <source>
        <dbReference type="ARBA" id="ARBA00023136"/>
    </source>
</evidence>
<evidence type="ECO:0000256" key="5">
    <source>
        <dbReference type="SAM" id="Phobius"/>
    </source>
</evidence>
<feature type="transmembrane region" description="Helical" evidence="5">
    <location>
        <begin position="210"/>
        <end position="234"/>
    </location>
</feature>
<dbReference type="InterPro" id="IPR036259">
    <property type="entry name" value="MFS_trans_sf"/>
</dbReference>
<gene>
    <name evidence="7" type="ordered locus">Snas_3794</name>
</gene>
<evidence type="ECO:0000313" key="8">
    <source>
        <dbReference type="Proteomes" id="UP000000844"/>
    </source>
</evidence>
<dbReference type="RefSeq" id="WP_013019021.1">
    <property type="nucleotide sequence ID" value="NC_013947.1"/>
</dbReference>
<keyword evidence="4 5" id="KW-0472">Membrane</keyword>
<dbReference type="Proteomes" id="UP000000844">
    <property type="component" value="Chromosome"/>
</dbReference>
<comment type="subcellular location">
    <subcellularLocation>
        <location evidence="1">Cell membrane</location>
        <topology evidence="1">Multi-pass membrane protein</topology>
    </subcellularLocation>
</comment>
<dbReference type="PANTHER" id="PTHR23501">
    <property type="entry name" value="MAJOR FACILITATOR SUPERFAMILY"/>
    <property type="match status" value="1"/>
</dbReference>
<reference evidence="7 8" key="1">
    <citation type="journal article" date="2009" name="Stand. Genomic Sci.">
        <title>Complete genome sequence of Stackebrandtia nassauensis type strain (LLR-40K-21).</title>
        <authorList>
            <person name="Munk C."/>
            <person name="Lapidus A."/>
            <person name="Copeland A."/>
            <person name="Jando M."/>
            <person name="Mayilraj S."/>
            <person name="Glavina Del Rio T."/>
            <person name="Nolan M."/>
            <person name="Chen F."/>
            <person name="Lucas S."/>
            <person name="Tice H."/>
            <person name="Cheng J.F."/>
            <person name="Han C."/>
            <person name="Detter J.C."/>
            <person name="Bruce D."/>
            <person name="Goodwin L."/>
            <person name="Chain P."/>
            <person name="Pitluck S."/>
            <person name="Goker M."/>
            <person name="Ovchinikova G."/>
            <person name="Pati A."/>
            <person name="Ivanova N."/>
            <person name="Mavromatis K."/>
            <person name="Chen A."/>
            <person name="Palaniappan K."/>
            <person name="Land M."/>
            <person name="Hauser L."/>
            <person name="Chang Y.J."/>
            <person name="Jeffries C.D."/>
            <person name="Bristow J."/>
            <person name="Eisen J.A."/>
            <person name="Markowitz V."/>
            <person name="Hugenholtz P."/>
            <person name="Kyrpides N.C."/>
            <person name="Klenk H.P."/>
        </authorList>
    </citation>
    <scope>NUCLEOTIDE SEQUENCE [LARGE SCALE GENOMIC DNA]</scope>
    <source>
        <strain evidence="8">DSM 44728 / CIP 108903 / NRRL B-16338 / NBRC 102104 / LLR-40K-21</strain>
    </source>
</reference>
<dbReference type="eggNOG" id="COG2814">
    <property type="taxonomic scope" value="Bacteria"/>
</dbReference>
<dbReference type="GO" id="GO:0005886">
    <property type="term" value="C:plasma membrane"/>
    <property type="evidence" value="ECO:0007669"/>
    <property type="project" value="UniProtKB-SubCell"/>
</dbReference>
<dbReference type="AlphaFoldDB" id="D3PYL7"/>
<dbReference type="STRING" id="446470.Snas_3794"/>
<feature type="transmembrane region" description="Helical" evidence="5">
    <location>
        <begin position="35"/>
        <end position="58"/>
    </location>
</feature>
<dbReference type="PROSITE" id="PS50850">
    <property type="entry name" value="MFS"/>
    <property type="match status" value="1"/>
</dbReference>
<dbReference type="InterPro" id="IPR011701">
    <property type="entry name" value="MFS"/>
</dbReference>
<name>D3PYL7_STANL</name>
<keyword evidence="8" id="KW-1185">Reference proteome</keyword>
<organism evidence="7 8">
    <name type="scientific">Stackebrandtia nassauensis (strain DSM 44728 / CIP 108903 / NRRL B-16338 / NBRC 102104 / LLR-40K-21)</name>
    <dbReference type="NCBI Taxonomy" id="446470"/>
    <lineage>
        <taxon>Bacteria</taxon>
        <taxon>Bacillati</taxon>
        <taxon>Actinomycetota</taxon>
        <taxon>Actinomycetes</taxon>
        <taxon>Glycomycetales</taxon>
        <taxon>Glycomycetaceae</taxon>
        <taxon>Stackebrandtia</taxon>
    </lineage>
</organism>
<keyword evidence="3 5" id="KW-1133">Transmembrane helix</keyword>
<feature type="transmembrane region" description="Helical" evidence="5">
    <location>
        <begin position="147"/>
        <end position="167"/>
    </location>
</feature>
<dbReference type="EMBL" id="CP001778">
    <property type="protein sequence ID" value="ADD43450.1"/>
    <property type="molecule type" value="Genomic_DNA"/>
</dbReference>
<evidence type="ECO:0000256" key="2">
    <source>
        <dbReference type="ARBA" id="ARBA00022692"/>
    </source>
</evidence>
<feature type="transmembrane region" description="Helical" evidence="5">
    <location>
        <begin position="79"/>
        <end position="98"/>
    </location>
</feature>
<feature type="transmembrane region" description="Helical" evidence="5">
    <location>
        <begin position="179"/>
        <end position="198"/>
    </location>
</feature>
<feature type="transmembrane region" description="Helical" evidence="5">
    <location>
        <begin position="272"/>
        <end position="292"/>
    </location>
</feature>
<evidence type="ECO:0000256" key="3">
    <source>
        <dbReference type="ARBA" id="ARBA00022989"/>
    </source>
</evidence>
<dbReference type="Gene3D" id="1.20.1250.20">
    <property type="entry name" value="MFS general substrate transporter like domains"/>
    <property type="match status" value="1"/>
</dbReference>
<sequence length="312" mass="32350">MIAARVVQGGFGALLFVLMPVLASAAVRPQLRGRAMGWMFAIGPLGAIAGTAAVGVMIDNIGWSSIFLPHLPLAAEGRYAWLAVALLAIPPVLAWRRMESGRLVLSLLRVPGVRAPMTALWTQVTGQLAVSFLVPFYIQRYLDADSALAGLVLLVLPAGMVLFSPLGGWLTDNWGARRTAILGLAVPLAATGSMAWFGETWTIADLAWRLGLLGVGAGLFTGAQTAMAMAAAPADMMGSVSAALSFARQLGLGTAPALATILWGLTGYGLAGMRLAIAVITALGLGGLYALWRARTVAPLPTAPEPARGRAA</sequence>
<dbReference type="KEGG" id="sna:Snas_3794"/>
<accession>D3PYL7</accession>
<dbReference type="SUPFAM" id="SSF103473">
    <property type="entry name" value="MFS general substrate transporter"/>
    <property type="match status" value="1"/>
</dbReference>
<dbReference type="PANTHER" id="PTHR23501:SF5">
    <property type="entry name" value="TRANSPORT PROTEIN"/>
    <property type="match status" value="1"/>
</dbReference>
<dbReference type="HOGENOM" id="CLU_891129_0_0_11"/>
<evidence type="ECO:0000259" key="6">
    <source>
        <dbReference type="PROSITE" id="PS50850"/>
    </source>
</evidence>
<proteinExistence type="predicted"/>
<feature type="domain" description="Major facilitator superfamily (MFS) profile" evidence="6">
    <location>
        <begin position="1"/>
        <end position="296"/>
    </location>
</feature>
<dbReference type="GO" id="GO:0022857">
    <property type="term" value="F:transmembrane transporter activity"/>
    <property type="evidence" value="ECO:0007669"/>
    <property type="project" value="InterPro"/>
</dbReference>
<dbReference type="Pfam" id="PF07690">
    <property type="entry name" value="MFS_1"/>
    <property type="match status" value="1"/>
</dbReference>
<evidence type="ECO:0000313" key="7">
    <source>
        <dbReference type="EMBL" id="ADD43450.1"/>
    </source>
</evidence>
<dbReference type="InterPro" id="IPR020846">
    <property type="entry name" value="MFS_dom"/>
</dbReference>
<evidence type="ECO:0000256" key="1">
    <source>
        <dbReference type="ARBA" id="ARBA00004651"/>
    </source>
</evidence>